<evidence type="ECO:0000259" key="2">
    <source>
        <dbReference type="Pfam" id="PF08327"/>
    </source>
</evidence>
<accession>A0A8J2VMJ7</accession>
<dbReference type="AlphaFoldDB" id="A0A8J2VMJ7"/>
<organism evidence="3 4">
    <name type="scientific">Agaricicola taiwanensis</name>
    <dbReference type="NCBI Taxonomy" id="591372"/>
    <lineage>
        <taxon>Bacteria</taxon>
        <taxon>Pseudomonadati</taxon>
        <taxon>Pseudomonadota</taxon>
        <taxon>Alphaproteobacteria</taxon>
        <taxon>Rhodobacterales</taxon>
        <taxon>Paracoccaceae</taxon>
        <taxon>Agaricicola</taxon>
    </lineage>
</organism>
<evidence type="ECO:0000313" key="3">
    <source>
        <dbReference type="EMBL" id="GGE32887.1"/>
    </source>
</evidence>
<dbReference type="CDD" id="cd08896">
    <property type="entry name" value="SRPBCC_CalC_Aha1-like_3"/>
    <property type="match status" value="1"/>
</dbReference>
<dbReference type="InterPro" id="IPR013538">
    <property type="entry name" value="ASHA1/2-like_C"/>
</dbReference>
<sequence>MHELTVTRLINASPETVYRVWTTRTQEWFAPKPYTTPRLEFDLRPGGRSWMEMQAPDGTLHPHEGVFLEVVPNRKIVTTDAFAPGWVPQGPFMVSIFTFEPEGSGTRYTAVVRHWREEDKKTHEEMGFEAGWGQVCDQLAELAERN</sequence>
<dbReference type="Proteomes" id="UP000602745">
    <property type="component" value="Unassembled WGS sequence"/>
</dbReference>
<protein>
    <submittedName>
        <fullName evidence="3">Activator of HSP90 ATPase</fullName>
    </submittedName>
</protein>
<comment type="caution">
    <text evidence="3">The sequence shown here is derived from an EMBL/GenBank/DDBJ whole genome shotgun (WGS) entry which is preliminary data.</text>
</comment>
<dbReference type="Gene3D" id="3.30.530.20">
    <property type="match status" value="1"/>
</dbReference>
<name>A0A8J2VMJ7_9RHOB</name>
<evidence type="ECO:0000256" key="1">
    <source>
        <dbReference type="ARBA" id="ARBA00006817"/>
    </source>
</evidence>
<dbReference type="Pfam" id="PF08327">
    <property type="entry name" value="AHSA1"/>
    <property type="match status" value="1"/>
</dbReference>
<reference evidence="3" key="2">
    <citation type="submission" date="2020-09" db="EMBL/GenBank/DDBJ databases">
        <authorList>
            <person name="Sun Q."/>
            <person name="Sedlacek I."/>
        </authorList>
    </citation>
    <scope>NUCLEOTIDE SEQUENCE</scope>
    <source>
        <strain evidence="3">CCM 7684</strain>
    </source>
</reference>
<keyword evidence="4" id="KW-1185">Reference proteome</keyword>
<proteinExistence type="inferred from homology"/>
<dbReference type="RefSeq" id="WP_188408363.1">
    <property type="nucleotide sequence ID" value="NZ_BMCP01000001.1"/>
</dbReference>
<dbReference type="InterPro" id="IPR023393">
    <property type="entry name" value="START-like_dom_sf"/>
</dbReference>
<comment type="similarity">
    <text evidence="1">Belongs to the AHA1 family.</text>
</comment>
<dbReference type="SUPFAM" id="SSF55961">
    <property type="entry name" value="Bet v1-like"/>
    <property type="match status" value="1"/>
</dbReference>
<evidence type="ECO:0000313" key="4">
    <source>
        <dbReference type="Proteomes" id="UP000602745"/>
    </source>
</evidence>
<dbReference type="EMBL" id="BMCP01000001">
    <property type="protein sequence ID" value="GGE32887.1"/>
    <property type="molecule type" value="Genomic_DNA"/>
</dbReference>
<feature type="domain" description="Activator of Hsp90 ATPase homologue 1/2-like C-terminal" evidence="2">
    <location>
        <begin position="11"/>
        <end position="144"/>
    </location>
</feature>
<reference evidence="3" key="1">
    <citation type="journal article" date="2014" name="Int. J. Syst. Evol. Microbiol.">
        <title>Complete genome sequence of Corynebacterium casei LMG S-19264T (=DSM 44701T), isolated from a smear-ripened cheese.</title>
        <authorList>
            <consortium name="US DOE Joint Genome Institute (JGI-PGF)"/>
            <person name="Walter F."/>
            <person name="Albersmeier A."/>
            <person name="Kalinowski J."/>
            <person name="Ruckert C."/>
        </authorList>
    </citation>
    <scope>NUCLEOTIDE SEQUENCE</scope>
    <source>
        <strain evidence="3">CCM 7684</strain>
    </source>
</reference>
<gene>
    <name evidence="3" type="ORF">GCM10007276_07680</name>
</gene>